<reference evidence="1" key="2">
    <citation type="submission" date="2024-06" db="UniProtKB">
        <authorList>
            <consortium name="EnsemblMetazoa"/>
        </authorList>
    </citation>
    <scope>IDENTIFICATION</scope>
</reference>
<dbReference type="KEGG" id="aqu:109588858"/>
<dbReference type="Proteomes" id="UP000007879">
    <property type="component" value="Unassembled WGS sequence"/>
</dbReference>
<reference evidence="2" key="1">
    <citation type="journal article" date="2010" name="Nature">
        <title>The Amphimedon queenslandica genome and the evolution of animal complexity.</title>
        <authorList>
            <person name="Srivastava M."/>
            <person name="Simakov O."/>
            <person name="Chapman J."/>
            <person name="Fahey B."/>
            <person name="Gauthier M.E."/>
            <person name="Mitros T."/>
            <person name="Richards G.S."/>
            <person name="Conaco C."/>
            <person name="Dacre M."/>
            <person name="Hellsten U."/>
            <person name="Larroux C."/>
            <person name="Putnam N.H."/>
            <person name="Stanke M."/>
            <person name="Adamska M."/>
            <person name="Darling A."/>
            <person name="Degnan S.M."/>
            <person name="Oakley T.H."/>
            <person name="Plachetzki D.C."/>
            <person name="Zhai Y."/>
            <person name="Adamski M."/>
            <person name="Calcino A."/>
            <person name="Cummins S.F."/>
            <person name="Goodstein D.M."/>
            <person name="Harris C."/>
            <person name="Jackson D.J."/>
            <person name="Leys S.P."/>
            <person name="Shu S."/>
            <person name="Woodcroft B.J."/>
            <person name="Vervoort M."/>
            <person name="Kosik K.S."/>
            <person name="Manning G."/>
            <person name="Degnan B.M."/>
            <person name="Rokhsar D.S."/>
        </authorList>
    </citation>
    <scope>NUCLEOTIDE SEQUENCE [LARGE SCALE GENOMIC DNA]</scope>
</reference>
<protein>
    <submittedName>
        <fullName evidence="1">Uncharacterized protein</fullName>
    </submittedName>
</protein>
<dbReference type="AlphaFoldDB" id="A0AAN0JUI3"/>
<sequence length="167" mass="19117">MIYRDGKTQLQFKDNSPNVIKPSEEAINACSQVLTATFKCLQSITQTLRGVKYSVAIPCRKKSHSDYHYLYRSHKSNLCNLCSAQVIQNKFRFCWSLAAKKCKISEEDDMSKFINVTQEKPRPTEVSATPDSVPVYGAKIIELENQDVKEKEIYFGQLLNMLFSNAY</sequence>
<dbReference type="RefSeq" id="XP_019860523.1">
    <property type="nucleotide sequence ID" value="XM_020004964.1"/>
</dbReference>
<name>A0AAN0JUI3_AMPQE</name>
<evidence type="ECO:0000313" key="2">
    <source>
        <dbReference type="Proteomes" id="UP000007879"/>
    </source>
</evidence>
<dbReference type="GeneID" id="109588858"/>
<organism evidence="1 2">
    <name type="scientific">Amphimedon queenslandica</name>
    <name type="common">Sponge</name>
    <dbReference type="NCBI Taxonomy" id="400682"/>
    <lineage>
        <taxon>Eukaryota</taxon>
        <taxon>Metazoa</taxon>
        <taxon>Porifera</taxon>
        <taxon>Demospongiae</taxon>
        <taxon>Heteroscleromorpha</taxon>
        <taxon>Haplosclerida</taxon>
        <taxon>Niphatidae</taxon>
        <taxon>Amphimedon</taxon>
    </lineage>
</organism>
<evidence type="ECO:0000313" key="1">
    <source>
        <dbReference type="EnsemblMetazoa" id="XP_019860523.1"/>
    </source>
</evidence>
<proteinExistence type="predicted"/>
<keyword evidence="2" id="KW-1185">Reference proteome</keyword>
<dbReference type="EnsemblMetazoa" id="XM_020004964.1">
    <property type="protein sequence ID" value="XP_019860523.1"/>
    <property type="gene ID" value="LOC109588858"/>
</dbReference>
<accession>A0AAN0JUI3</accession>